<dbReference type="InterPro" id="IPR036314">
    <property type="entry name" value="SOD_C_sf"/>
</dbReference>
<dbReference type="Pfam" id="PF00081">
    <property type="entry name" value="Sod_Fe_N"/>
    <property type="match status" value="1"/>
</dbReference>
<dbReference type="InterPro" id="IPR019833">
    <property type="entry name" value="Mn/Fe_SOD_BS"/>
</dbReference>
<evidence type="ECO:0000256" key="2">
    <source>
        <dbReference type="ARBA" id="ARBA00012682"/>
    </source>
</evidence>
<dbReference type="PANTHER" id="PTHR11404">
    <property type="entry name" value="SUPEROXIDE DISMUTASE 2"/>
    <property type="match status" value="1"/>
</dbReference>
<feature type="binding site" evidence="5">
    <location>
        <position position="168"/>
    </location>
    <ligand>
        <name>Mn(2+)</name>
        <dbReference type="ChEBI" id="CHEBI:29035"/>
    </ligand>
</feature>
<comment type="caution">
    <text evidence="9">The sequence shown here is derived from an EMBL/GenBank/DDBJ whole genome shotgun (WGS) entry which is preliminary data.</text>
</comment>
<dbReference type="PROSITE" id="PS00088">
    <property type="entry name" value="SOD_MN"/>
    <property type="match status" value="1"/>
</dbReference>
<reference evidence="9 10" key="1">
    <citation type="submission" date="2019-06" db="EMBL/GenBank/DDBJ databases">
        <title>Draft genome of Streptomyces sedi sp. JCM16909.</title>
        <authorList>
            <person name="Klykleung N."/>
            <person name="Tanasupawat S."/>
            <person name="Kudo T."/>
            <person name="Yuki M."/>
            <person name="Ohkuma M."/>
        </authorList>
    </citation>
    <scope>NUCLEOTIDE SEQUENCE [LARGE SCALE GENOMIC DNA]</scope>
    <source>
        <strain evidence="9 10">JCM 16909</strain>
    </source>
</reference>
<evidence type="ECO:0000256" key="6">
    <source>
        <dbReference type="RuleBase" id="RU000414"/>
    </source>
</evidence>
<dbReference type="PRINTS" id="PR01703">
    <property type="entry name" value="MNSODISMTASE"/>
</dbReference>
<evidence type="ECO:0000256" key="1">
    <source>
        <dbReference type="ARBA" id="ARBA00008714"/>
    </source>
</evidence>
<dbReference type="Proteomes" id="UP000311713">
    <property type="component" value="Unassembled WGS sequence"/>
</dbReference>
<sequence length="216" mass="23680">MAIYTLPDLPYDYAALEPVINPEIIELHHDKHHATYVKGANDTLEQLAEARDTQSWGAINGLEKNLAFHLSGHILHSIYWHNMNSPRDGGGGEPTAADGVGDLADAINEYFGSFAGFKAQLTKAAATTQGSGWGVLAYEPLSGRLIVEQVYDHQGNVGQGSTPILVFDAWEHAFYLQYKNQKVDFIDAMWAVVNWQDVAKRYAAAKERAGGLLLAP</sequence>
<evidence type="ECO:0000313" key="9">
    <source>
        <dbReference type="EMBL" id="TNM32719.1"/>
    </source>
</evidence>
<dbReference type="SUPFAM" id="SSF46609">
    <property type="entry name" value="Fe,Mn superoxide dismutase (SOD), N-terminal domain"/>
    <property type="match status" value="1"/>
</dbReference>
<keyword evidence="10" id="KW-1185">Reference proteome</keyword>
<comment type="catalytic activity">
    <reaction evidence="6">
        <text>2 superoxide + 2 H(+) = H2O2 + O2</text>
        <dbReference type="Rhea" id="RHEA:20696"/>
        <dbReference type="ChEBI" id="CHEBI:15378"/>
        <dbReference type="ChEBI" id="CHEBI:15379"/>
        <dbReference type="ChEBI" id="CHEBI:16240"/>
        <dbReference type="ChEBI" id="CHEBI:18421"/>
        <dbReference type="EC" id="1.15.1.1"/>
    </reaction>
</comment>
<dbReference type="Gene3D" id="3.55.40.20">
    <property type="entry name" value="Iron/manganese superoxide dismutase, C-terminal domain"/>
    <property type="match status" value="1"/>
</dbReference>
<feature type="domain" description="Manganese/iron superoxide dismutase C-terminal" evidence="8">
    <location>
        <begin position="101"/>
        <end position="201"/>
    </location>
</feature>
<dbReference type="GO" id="GO:0046872">
    <property type="term" value="F:metal ion binding"/>
    <property type="evidence" value="ECO:0007669"/>
    <property type="project" value="UniProtKB-KW"/>
</dbReference>
<evidence type="ECO:0000313" key="10">
    <source>
        <dbReference type="Proteomes" id="UP000311713"/>
    </source>
</evidence>
<gene>
    <name evidence="9" type="ORF">FH715_05165</name>
</gene>
<dbReference type="InterPro" id="IPR001189">
    <property type="entry name" value="Mn/Fe_SOD"/>
</dbReference>
<keyword evidence="4 6" id="KW-0560">Oxidoreductase</keyword>
<dbReference type="InterPro" id="IPR019832">
    <property type="entry name" value="Mn/Fe_SOD_C"/>
</dbReference>
<dbReference type="PANTHER" id="PTHR11404:SF6">
    <property type="entry name" value="SUPEROXIDE DISMUTASE [MN], MITOCHONDRIAL"/>
    <property type="match status" value="1"/>
</dbReference>
<feature type="binding site" evidence="5">
    <location>
        <position position="28"/>
    </location>
    <ligand>
        <name>Mn(2+)</name>
        <dbReference type="ChEBI" id="CHEBI:29035"/>
    </ligand>
</feature>
<name>A0A5C4VCJ6_9ACTN</name>
<dbReference type="Pfam" id="PF02777">
    <property type="entry name" value="Sod_Fe_C"/>
    <property type="match status" value="1"/>
</dbReference>
<evidence type="ECO:0000256" key="4">
    <source>
        <dbReference type="ARBA" id="ARBA00023002"/>
    </source>
</evidence>
<dbReference type="OrthoDB" id="9803125at2"/>
<keyword evidence="3 5" id="KW-0479">Metal-binding</keyword>
<comment type="function">
    <text evidence="6">Destroys radicals which are normally produced within the cells and which are toxic to biological systems.</text>
</comment>
<protein>
    <recommendedName>
        <fullName evidence="2 6">Superoxide dismutase</fullName>
        <ecNumber evidence="2 6">1.15.1.1</ecNumber>
    </recommendedName>
</protein>
<dbReference type="InterPro" id="IPR036324">
    <property type="entry name" value="Mn/Fe_SOD_N_sf"/>
</dbReference>
<comment type="similarity">
    <text evidence="1 6">Belongs to the iron/manganese superoxide dismutase family.</text>
</comment>
<dbReference type="GO" id="GO:0004784">
    <property type="term" value="F:superoxide dismutase activity"/>
    <property type="evidence" value="ECO:0007669"/>
    <property type="project" value="UniProtKB-EC"/>
</dbReference>
<dbReference type="InterPro" id="IPR050265">
    <property type="entry name" value="Fe/Mn_Superoxide_Dismutase"/>
</dbReference>
<dbReference type="EMBL" id="VDGT01000003">
    <property type="protein sequence ID" value="TNM32719.1"/>
    <property type="molecule type" value="Genomic_DNA"/>
</dbReference>
<evidence type="ECO:0000256" key="5">
    <source>
        <dbReference type="PIRSR" id="PIRSR000349-1"/>
    </source>
</evidence>
<dbReference type="FunFam" id="3.55.40.20:FF:000004">
    <property type="entry name" value="Superoxide dismutase [Fe]"/>
    <property type="match status" value="1"/>
</dbReference>
<dbReference type="InterPro" id="IPR019831">
    <property type="entry name" value="Mn/Fe_SOD_N"/>
</dbReference>
<evidence type="ECO:0000259" key="7">
    <source>
        <dbReference type="Pfam" id="PF00081"/>
    </source>
</evidence>
<dbReference type="EC" id="1.15.1.1" evidence="2 6"/>
<organism evidence="9 10">
    <name type="scientific">Streptomyces sedi</name>
    <dbReference type="NCBI Taxonomy" id="555059"/>
    <lineage>
        <taxon>Bacteria</taxon>
        <taxon>Bacillati</taxon>
        <taxon>Actinomycetota</taxon>
        <taxon>Actinomycetes</taxon>
        <taxon>Kitasatosporales</taxon>
        <taxon>Streptomycetaceae</taxon>
        <taxon>Streptomyces</taxon>
    </lineage>
</organism>
<evidence type="ECO:0000259" key="8">
    <source>
        <dbReference type="Pfam" id="PF02777"/>
    </source>
</evidence>
<dbReference type="AlphaFoldDB" id="A0A5C4VCJ6"/>
<evidence type="ECO:0000256" key="3">
    <source>
        <dbReference type="ARBA" id="ARBA00022723"/>
    </source>
</evidence>
<dbReference type="FunFam" id="1.10.287.990:FF:000001">
    <property type="entry name" value="Superoxide dismutase"/>
    <property type="match status" value="1"/>
</dbReference>
<feature type="domain" description="Manganese/iron superoxide dismutase N-terminal" evidence="7">
    <location>
        <begin position="4"/>
        <end position="83"/>
    </location>
</feature>
<feature type="binding site" evidence="5">
    <location>
        <position position="172"/>
    </location>
    <ligand>
        <name>Mn(2+)</name>
        <dbReference type="ChEBI" id="CHEBI:29035"/>
    </ligand>
</feature>
<feature type="binding site" evidence="5">
    <location>
        <position position="76"/>
    </location>
    <ligand>
        <name>Mn(2+)</name>
        <dbReference type="ChEBI" id="CHEBI:29035"/>
    </ligand>
</feature>
<dbReference type="RefSeq" id="WP_139641185.1">
    <property type="nucleotide sequence ID" value="NZ_BAAAZS010000005.1"/>
</dbReference>
<dbReference type="Gene3D" id="1.10.287.990">
    <property type="entry name" value="Fe,Mn superoxide dismutase (SOD) domain"/>
    <property type="match status" value="1"/>
</dbReference>
<dbReference type="PIRSF" id="PIRSF000349">
    <property type="entry name" value="SODismutase"/>
    <property type="match status" value="1"/>
</dbReference>
<dbReference type="SUPFAM" id="SSF54719">
    <property type="entry name" value="Fe,Mn superoxide dismutase (SOD), C-terminal domain"/>
    <property type="match status" value="1"/>
</dbReference>
<accession>A0A5C4VCJ6</accession>
<proteinExistence type="inferred from homology"/>